<evidence type="ECO:0008006" key="4">
    <source>
        <dbReference type="Google" id="ProtNLM"/>
    </source>
</evidence>
<keyword evidence="1" id="KW-0732">Signal</keyword>
<dbReference type="eggNOG" id="ENOG502TCAX">
    <property type="taxonomic scope" value="Eukaryota"/>
</dbReference>
<dbReference type="OMA" id="WYWTPTV"/>
<gene>
    <name evidence="2" type="primary">Dana\GF16453</name>
    <name evidence="2" type="synonym">dana_GLEANR_17723</name>
    <name evidence="2" type="ORF">GF16453</name>
</gene>
<keyword evidence="3" id="KW-1185">Reference proteome</keyword>
<dbReference type="Proteomes" id="UP000007801">
    <property type="component" value="Unassembled WGS sequence"/>
</dbReference>
<accession>B3M3C5</accession>
<evidence type="ECO:0000313" key="2">
    <source>
        <dbReference type="EMBL" id="EDV43586.1"/>
    </source>
</evidence>
<dbReference type="FunCoup" id="B3M3C5">
    <property type="interactions" value="6"/>
</dbReference>
<dbReference type="PANTHER" id="PTHR20987">
    <property type="entry name" value="CHITIN-BINDING TYPE-2 DOMAIN-CONTAINING PROTEIN-RELATED"/>
    <property type="match status" value="1"/>
</dbReference>
<feature type="chain" id="PRO_5002791914" description="Chitin-binding type-2 domain-containing protein" evidence="1">
    <location>
        <begin position="22"/>
        <end position="104"/>
    </location>
</feature>
<dbReference type="PANTHER" id="PTHR20987:SF0">
    <property type="entry name" value="CHITIN-BINDING TYPE-2 DOMAIN-CONTAINING PROTEIN-RELATED"/>
    <property type="match status" value="1"/>
</dbReference>
<evidence type="ECO:0000313" key="3">
    <source>
        <dbReference type="Proteomes" id="UP000007801"/>
    </source>
</evidence>
<feature type="signal peptide" evidence="1">
    <location>
        <begin position="1"/>
        <end position="21"/>
    </location>
</feature>
<sequence>MKFLTLFGLFLVLSCFTLSNGAAVGKPTGQPGCQTEQELAEVYYRHFYLKNAYWICSTLGIPATLGQCTAGYGYLDDVKACVPFSQWYWSPTELPPSQPVVAST</sequence>
<dbReference type="GeneID" id="6499249"/>
<dbReference type="AlphaFoldDB" id="B3M3C5"/>
<dbReference type="InParanoid" id="B3M3C5"/>
<protein>
    <recommendedName>
        <fullName evidence="4">Chitin-binding type-2 domain-containing protein</fullName>
    </recommendedName>
</protein>
<evidence type="ECO:0000256" key="1">
    <source>
        <dbReference type="SAM" id="SignalP"/>
    </source>
</evidence>
<dbReference type="OrthoDB" id="7812182at2759"/>
<reference evidence="2 3" key="1">
    <citation type="journal article" date="2007" name="Nature">
        <title>Evolution of genes and genomes on the Drosophila phylogeny.</title>
        <authorList>
            <consortium name="Drosophila 12 Genomes Consortium"/>
            <person name="Clark A.G."/>
            <person name="Eisen M.B."/>
            <person name="Smith D.R."/>
            <person name="Bergman C.M."/>
            <person name="Oliver B."/>
            <person name="Markow T.A."/>
            <person name="Kaufman T.C."/>
            <person name="Kellis M."/>
            <person name="Gelbart W."/>
            <person name="Iyer V.N."/>
            <person name="Pollard D.A."/>
            <person name="Sackton T.B."/>
            <person name="Larracuente A.M."/>
            <person name="Singh N.D."/>
            <person name="Abad J.P."/>
            <person name="Abt D.N."/>
            <person name="Adryan B."/>
            <person name="Aguade M."/>
            <person name="Akashi H."/>
            <person name="Anderson W.W."/>
            <person name="Aquadro C.F."/>
            <person name="Ardell D.H."/>
            <person name="Arguello R."/>
            <person name="Artieri C.G."/>
            <person name="Barbash D.A."/>
            <person name="Barker D."/>
            <person name="Barsanti P."/>
            <person name="Batterham P."/>
            <person name="Batzoglou S."/>
            <person name="Begun D."/>
            <person name="Bhutkar A."/>
            <person name="Blanco E."/>
            <person name="Bosak S.A."/>
            <person name="Bradley R.K."/>
            <person name="Brand A.D."/>
            <person name="Brent M.R."/>
            <person name="Brooks A.N."/>
            <person name="Brown R.H."/>
            <person name="Butlin R.K."/>
            <person name="Caggese C."/>
            <person name="Calvi B.R."/>
            <person name="Bernardo de Carvalho A."/>
            <person name="Caspi A."/>
            <person name="Castrezana S."/>
            <person name="Celniker S.E."/>
            <person name="Chang J.L."/>
            <person name="Chapple C."/>
            <person name="Chatterji S."/>
            <person name="Chinwalla A."/>
            <person name="Civetta A."/>
            <person name="Clifton S.W."/>
            <person name="Comeron J.M."/>
            <person name="Costello J.C."/>
            <person name="Coyne J.A."/>
            <person name="Daub J."/>
            <person name="David R.G."/>
            <person name="Delcher A.L."/>
            <person name="Delehaunty K."/>
            <person name="Do C.B."/>
            <person name="Ebling H."/>
            <person name="Edwards K."/>
            <person name="Eickbush T."/>
            <person name="Evans J.D."/>
            <person name="Filipski A."/>
            <person name="Findeiss S."/>
            <person name="Freyhult E."/>
            <person name="Fulton L."/>
            <person name="Fulton R."/>
            <person name="Garcia A.C."/>
            <person name="Gardiner A."/>
            <person name="Garfield D.A."/>
            <person name="Garvin B.E."/>
            <person name="Gibson G."/>
            <person name="Gilbert D."/>
            <person name="Gnerre S."/>
            <person name="Godfrey J."/>
            <person name="Good R."/>
            <person name="Gotea V."/>
            <person name="Gravely B."/>
            <person name="Greenberg A.J."/>
            <person name="Griffiths-Jones S."/>
            <person name="Gross S."/>
            <person name="Guigo R."/>
            <person name="Gustafson E.A."/>
            <person name="Haerty W."/>
            <person name="Hahn M.W."/>
            <person name="Halligan D.L."/>
            <person name="Halpern A.L."/>
            <person name="Halter G.M."/>
            <person name="Han M.V."/>
            <person name="Heger A."/>
            <person name="Hillier L."/>
            <person name="Hinrichs A.S."/>
            <person name="Holmes I."/>
            <person name="Hoskins R.A."/>
            <person name="Hubisz M.J."/>
            <person name="Hultmark D."/>
            <person name="Huntley M.A."/>
            <person name="Jaffe D.B."/>
            <person name="Jagadeeshan S."/>
            <person name="Jeck W.R."/>
            <person name="Johnson J."/>
            <person name="Jones C.D."/>
            <person name="Jordan W.C."/>
            <person name="Karpen G.H."/>
            <person name="Kataoka E."/>
            <person name="Keightley P.D."/>
            <person name="Kheradpour P."/>
            <person name="Kirkness E.F."/>
            <person name="Koerich L.B."/>
            <person name="Kristiansen K."/>
            <person name="Kudrna D."/>
            <person name="Kulathinal R.J."/>
            <person name="Kumar S."/>
            <person name="Kwok R."/>
            <person name="Lander E."/>
            <person name="Langley C.H."/>
            <person name="Lapoint R."/>
            <person name="Lazzaro B.P."/>
            <person name="Lee S.J."/>
            <person name="Levesque L."/>
            <person name="Li R."/>
            <person name="Lin C.F."/>
            <person name="Lin M.F."/>
            <person name="Lindblad-Toh K."/>
            <person name="Llopart A."/>
            <person name="Long M."/>
            <person name="Low L."/>
            <person name="Lozovsky E."/>
            <person name="Lu J."/>
            <person name="Luo M."/>
            <person name="Machado C.A."/>
            <person name="Makalowski W."/>
            <person name="Marzo M."/>
            <person name="Matsuda M."/>
            <person name="Matzkin L."/>
            <person name="McAllister B."/>
            <person name="McBride C.S."/>
            <person name="McKernan B."/>
            <person name="McKernan K."/>
            <person name="Mendez-Lago M."/>
            <person name="Minx P."/>
            <person name="Mollenhauer M.U."/>
            <person name="Montooth K."/>
            <person name="Mount S.M."/>
            <person name="Mu X."/>
            <person name="Myers E."/>
            <person name="Negre B."/>
            <person name="Newfeld S."/>
            <person name="Nielsen R."/>
            <person name="Noor M.A."/>
            <person name="O'Grady P."/>
            <person name="Pachter L."/>
            <person name="Papaceit M."/>
            <person name="Parisi M.J."/>
            <person name="Parisi M."/>
            <person name="Parts L."/>
            <person name="Pedersen J.S."/>
            <person name="Pesole G."/>
            <person name="Phillippy A.M."/>
            <person name="Ponting C.P."/>
            <person name="Pop M."/>
            <person name="Porcelli D."/>
            <person name="Powell J.R."/>
            <person name="Prohaska S."/>
            <person name="Pruitt K."/>
            <person name="Puig M."/>
            <person name="Quesneville H."/>
            <person name="Ram K.R."/>
            <person name="Rand D."/>
            <person name="Rasmussen M.D."/>
            <person name="Reed L.K."/>
            <person name="Reenan R."/>
            <person name="Reily A."/>
            <person name="Remington K.A."/>
            <person name="Rieger T.T."/>
            <person name="Ritchie M.G."/>
            <person name="Robin C."/>
            <person name="Rogers Y.H."/>
            <person name="Rohde C."/>
            <person name="Rozas J."/>
            <person name="Rubenfield M.J."/>
            <person name="Ruiz A."/>
            <person name="Russo S."/>
            <person name="Salzberg S.L."/>
            <person name="Sanchez-Gracia A."/>
            <person name="Saranga D.J."/>
            <person name="Sato H."/>
            <person name="Schaeffer S.W."/>
            <person name="Schatz M.C."/>
            <person name="Schlenke T."/>
            <person name="Schwartz R."/>
            <person name="Segarra C."/>
            <person name="Singh R.S."/>
            <person name="Sirot L."/>
            <person name="Sirota M."/>
            <person name="Sisneros N.B."/>
            <person name="Smith C.D."/>
            <person name="Smith T.F."/>
            <person name="Spieth J."/>
            <person name="Stage D.E."/>
            <person name="Stark A."/>
            <person name="Stephan W."/>
            <person name="Strausberg R.L."/>
            <person name="Strempel S."/>
            <person name="Sturgill D."/>
            <person name="Sutton G."/>
            <person name="Sutton G.G."/>
            <person name="Tao W."/>
            <person name="Teichmann S."/>
            <person name="Tobari Y.N."/>
            <person name="Tomimura Y."/>
            <person name="Tsolas J.M."/>
            <person name="Valente V.L."/>
            <person name="Venter E."/>
            <person name="Venter J.C."/>
            <person name="Vicario S."/>
            <person name="Vieira F.G."/>
            <person name="Vilella A.J."/>
            <person name="Villasante A."/>
            <person name="Walenz B."/>
            <person name="Wang J."/>
            <person name="Wasserman M."/>
            <person name="Watts T."/>
            <person name="Wilson D."/>
            <person name="Wilson R.K."/>
            <person name="Wing R.A."/>
            <person name="Wolfner M.F."/>
            <person name="Wong A."/>
            <person name="Wong G.K."/>
            <person name="Wu C.I."/>
            <person name="Wu G."/>
            <person name="Yamamoto D."/>
            <person name="Yang H.P."/>
            <person name="Yang S.P."/>
            <person name="Yorke J.A."/>
            <person name="Yoshida K."/>
            <person name="Zdobnov E."/>
            <person name="Zhang P."/>
            <person name="Zhang Y."/>
            <person name="Zimin A.V."/>
            <person name="Baldwin J."/>
            <person name="Abdouelleil A."/>
            <person name="Abdulkadir J."/>
            <person name="Abebe A."/>
            <person name="Abera B."/>
            <person name="Abreu J."/>
            <person name="Acer S.C."/>
            <person name="Aftuck L."/>
            <person name="Alexander A."/>
            <person name="An P."/>
            <person name="Anderson E."/>
            <person name="Anderson S."/>
            <person name="Arachi H."/>
            <person name="Azer M."/>
            <person name="Bachantsang P."/>
            <person name="Barry A."/>
            <person name="Bayul T."/>
            <person name="Berlin A."/>
            <person name="Bessette D."/>
            <person name="Bloom T."/>
            <person name="Blye J."/>
            <person name="Boguslavskiy L."/>
            <person name="Bonnet C."/>
            <person name="Boukhgalter B."/>
            <person name="Bourzgui I."/>
            <person name="Brown A."/>
            <person name="Cahill P."/>
            <person name="Channer S."/>
            <person name="Cheshatsang Y."/>
            <person name="Chuda L."/>
            <person name="Citroen M."/>
            <person name="Collymore A."/>
            <person name="Cooke P."/>
            <person name="Costello M."/>
            <person name="D'Aco K."/>
            <person name="Daza R."/>
            <person name="De Haan G."/>
            <person name="DeGray S."/>
            <person name="DeMaso C."/>
            <person name="Dhargay N."/>
            <person name="Dooley K."/>
            <person name="Dooley E."/>
            <person name="Doricent M."/>
            <person name="Dorje P."/>
            <person name="Dorjee K."/>
            <person name="Dupes A."/>
            <person name="Elong R."/>
            <person name="Falk J."/>
            <person name="Farina A."/>
            <person name="Faro S."/>
            <person name="Ferguson D."/>
            <person name="Fisher S."/>
            <person name="Foley C.D."/>
            <person name="Franke A."/>
            <person name="Friedrich D."/>
            <person name="Gadbois L."/>
            <person name="Gearin G."/>
            <person name="Gearin C.R."/>
            <person name="Giannoukos G."/>
            <person name="Goode T."/>
            <person name="Graham J."/>
            <person name="Grandbois E."/>
            <person name="Grewal S."/>
            <person name="Gyaltsen K."/>
            <person name="Hafez N."/>
            <person name="Hagos B."/>
            <person name="Hall J."/>
            <person name="Henson C."/>
            <person name="Hollinger A."/>
            <person name="Honan T."/>
            <person name="Huard M.D."/>
            <person name="Hughes L."/>
            <person name="Hurhula B."/>
            <person name="Husby M.E."/>
            <person name="Kamat A."/>
            <person name="Kanga B."/>
            <person name="Kashin S."/>
            <person name="Khazanovich D."/>
            <person name="Kisner P."/>
            <person name="Lance K."/>
            <person name="Lara M."/>
            <person name="Lee W."/>
            <person name="Lennon N."/>
            <person name="Letendre F."/>
            <person name="LeVine R."/>
            <person name="Lipovsky A."/>
            <person name="Liu X."/>
            <person name="Liu J."/>
            <person name="Liu S."/>
            <person name="Lokyitsang T."/>
            <person name="Lokyitsang Y."/>
            <person name="Lubonja R."/>
            <person name="Lui A."/>
            <person name="MacDonald P."/>
            <person name="Magnisalis V."/>
            <person name="Maru K."/>
            <person name="Matthews C."/>
            <person name="McCusker W."/>
            <person name="McDonough S."/>
            <person name="Mehta T."/>
            <person name="Meldrim J."/>
            <person name="Meneus L."/>
            <person name="Mihai O."/>
            <person name="Mihalev A."/>
            <person name="Mihova T."/>
            <person name="Mittelman R."/>
            <person name="Mlenga V."/>
            <person name="Montmayeur A."/>
            <person name="Mulrain L."/>
            <person name="Navidi A."/>
            <person name="Naylor J."/>
            <person name="Negash T."/>
            <person name="Nguyen T."/>
            <person name="Nguyen N."/>
            <person name="Nicol R."/>
            <person name="Norbu C."/>
            <person name="Norbu N."/>
            <person name="Novod N."/>
            <person name="O'Neill B."/>
            <person name="Osman S."/>
            <person name="Markiewicz E."/>
            <person name="Oyono O.L."/>
            <person name="Patti C."/>
            <person name="Phunkhang P."/>
            <person name="Pierre F."/>
            <person name="Priest M."/>
            <person name="Raghuraman S."/>
            <person name="Rege F."/>
            <person name="Reyes R."/>
            <person name="Rise C."/>
            <person name="Rogov P."/>
            <person name="Ross K."/>
            <person name="Ryan E."/>
            <person name="Settipalli S."/>
            <person name="Shea T."/>
            <person name="Sherpa N."/>
            <person name="Shi L."/>
            <person name="Shih D."/>
            <person name="Sparrow T."/>
            <person name="Spaulding J."/>
            <person name="Stalker J."/>
            <person name="Stange-Thomann N."/>
            <person name="Stavropoulos S."/>
            <person name="Stone C."/>
            <person name="Strader C."/>
            <person name="Tesfaye S."/>
            <person name="Thomson T."/>
            <person name="Thoulutsang Y."/>
            <person name="Thoulutsang D."/>
            <person name="Topham K."/>
            <person name="Topping I."/>
            <person name="Tsamla T."/>
            <person name="Vassiliev H."/>
            <person name="Vo A."/>
            <person name="Wangchuk T."/>
            <person name="Wangdi T."/>
            <person name="Weiand M."/>
            <person name="Wilkinson J."/>
            <person name="Wilson A."/>
            <person name="Yadav S."/>
            <person name="Young G."/>
            <person name="Yu Q."/>
            <person name="Zembek L."/>
            <person name="Zhong D."/>
            <person name="Zimmer A."/>
            <person name="Zwirko Z."/>
            <person name="Jaffe D.B."/>
            <person name="Alvarez P."/>
            <person name="Brockman W."/>
            <person name="Butler J."/>
            <person name="Chin C."/>
            <person name="Gnerre S."/>
            <person name="Grabherr M."/>
            <person name="Kleber M."/>
            <person name="Mauceli E."/>
            <person name="MacCallum I."/>
        </authorList>
    </citation>
    <scope>NUCLEOTIDE SEQUENCE [LARGE SCALE GENOMIC DNA]</scope>
    <source>
        <strain evidence="3">Tucson 14024-0371.13</strain>
    </source>
</reference>
<dbReference type="EMBL" id="CH902617">
    <property type="protein sequence ID" value="EDV43586.1"/>
    <property type="molecule type" value="Genomic_DNA"/>
</dbReference>
<dbReference type="HOGENOM" id="CLU_132266_1_0_1"/>
<dbReference type="PhylomeDB" id="B3M3C5"/>
<proteinExistence type="predicted"/>
<dbReference type="KEGG" id="dan:6499249"/>
<name>B3M3C5_DROAN</name>
<organism evidence="2 3">
    <name type="scientific">Drosophila ananassae</name>
    <name type="common">Fruit fly</name>
    <dbReference type="NCBI Taxonomy" id="7217"/>
    <lineage>
        <taxon>Eukaryota</taxon>
        <taxon>Metazoa</taxon>
        <taxon>Ecdysozoa</taxon>
        <taxon>Arthropoda</taxon>
        <taxon>Hexapoda</taxon>
        <taxon>Insecta</taxon>
        <taxon>Pterygota</taxon>
        <taxon>Neoptera</taxon>
        <taxon>Endopterygota</taxon>
        <taxon>Diptera</taxon>
        <taxon>Brachycera</taxon>
        <taxon>Muscomorpha</taxon>
        <taxon>Ephydroidea</taxon>
        <taxon>Drosophilidae</taxon>
        <taxon>Drosophila</taxon>
        <taxon>Sophophora</taxon>
    </lineage>
</organism>
<dbReference type="PROSITE" id="PS51257">
    <property type="entry name" value="PROKAR_LIPOPROTEIN"/>
    <property type="match status" value="1"/>
</dbReference>